<dbReference type="STRING" id="391595.RLO149_c005570"/>
<feature type="transmembrane region" description="Helical" evidence="1">
    <location>
        <begin position="62"/>
        <end position="88"/>
    </location>
</feature>
<keyword evidence="1" id="KW-0472">Membrane</keyword>
<reference evidence="2 3" key="1">
    <citation type="journal article" date="2011" name="BMC Genomics">
        <title>Comparative genome analysis and genome-guided physiological analysis of Roseobacter litoralis.</title>
        <authorList>
            <person name="Kalhoefer D."/>
            <person name="Thole S."/>
            <person name="Voget S."/>
            <person name="Lehmann R."/>
            <person name="Liesegang H."/>
            <person name="Wollher A."/>
            <person name="Daniel R."/>
            <person name="Simon M."/>
            <person name="Brinkhoff T."/>
        </authorList>
    </citation>
    <scope>NUCLEOTIDE SEQUENCE [LARGE SCALE GENOMIC DNA]</scope>
    <source>
        <strain evidence="3">ATCC 49566 / DSM 6996 / JCM 21268 / NBRC 15278 / OCh 149</strain>
    </source>
</reference>
<dbReference type="eggNOG" id="ENOG5031A80">
    <property type="taxonomic scope" value="Bacteria"/>
</dbReference>
<keyword evidence="1" id="KW-0812">Transmembrane</keyword>
<protein>
    <submittedName>
        <fullName evidence="2">Uncharacterized protein</fullName>
    </submittedName>
</protein>
<dbReference type="RefSeq" id="WP_013960526.1">
    <property type="nucleotide sequence ID" value="NC_015730.1"/>
</dbReference>
<evidence type="ECO:0000313" key="2">
    <source>
        <dbReference type="EMBL" id="AEI92585.1"/>
    </source>
</evidence>
<dbReference type="EMBL" id="CP002623">
    <property type="protein sequence ID" value="AEI92585.1"/>
    <property type="molecule type" value="Genomic_DNA"/>
</dbReference>
<feature type="transmembrane region" description="Helical" evidence="1">
    <location>
        <begin position="9"/>
        <end position="26"/>
    </location>
</feature>
<sequence>MTASQAKLAERLIIGLCVLSILAIFQPFSLTLFSIGCVTVVIGALVFNLVPFCREGVPARKLLNVFIIVMIVLGVAAALGIGTAFLYVEYLGSLR</sequence>
<dbReference type="AlphaFoldDB" id="F7ZJF3"/>
<evidence type="ECO:0000313" key="3">
    <source>
        <dbReference type="Proteomes" id="UP000001353"/>
    </source>
</evidence>
<feature type="transmembrane region" description="Helical" evidence="1">
    <location>
        <begin position="32"/>
        <end position="50"/>
    </location>
</feature>
<organism evidence="2 3">
    <name type="scientific">Roseobacter litoralis (strain ATCC 49566 / DSM 6996 / JCM 21268 / NBRC 15278 / OCh 149)</name>
    <dbReference type="NCBI Taxonomy" id="391595"/>
    <lineage>
        <taxon>Bacteria</taxon>
        <taxon>Pseudomonadati</taxon>
        <taxon>Pseudomonadota</taxon>
        <taxon>Alphaproteobacteria</taxon>
        <taxon>Rhodobacterales</taxon>
        <taxon>Roseobacteraceae</taxon>
        <taxon>Roseobacter</taxon>
    </lineage>
</organism>
<dbReference type="KEGG" id="rli:RLO149_c005570"/>
<keyword evidence="1" id="KW-1133">Transmembrane helix</keyword>
<evidence type="ECO:0000256" key="1">
    <source>
        <dbReference type="SAM" id="Phobius"/>
    </source>
</evidence>
<accession>F7ZJF3</accession>
<dbReference type="OrthoDB" id="7874557at2"/>
<dbReference type="HOGENOM" id="CLU_2343929_0_0_5"/>
<dbReference type="Proteomes" id="UP000001353">
    <property type="component" value="Chromosome"/>
</dbReference>
<gene>
    <name evidence="2" type="ordered locus">RLO149_c005570</name>
</gene>
<name>F7ZJF3_ROSLO</name>
<proteinExistence type="predicted"/>
<keyword evidence="3" id="KW-1185">Reference proteome</keyword>